<evidence type="ECO:0000313" key="4">
    <source>
        <dbReference type="EMBL" id="ODS31712.1"/>
    </source>
</evidence>
<dbReference type="InterPro" id="IPR027417">
    <property type="entry name" value="P-loop_NTPase"/>
</dbReference>
<name>A0A1E3X7Y9_9BACT</name>
<dbReference type="CDD" id="cd18808">
    <property type="entry name" value="SF1_C_Upf1"/>
    <property type="match status" value="1"/>
</dbReference>
<evidence type="ECO:0000259" key="2">
    <source>
        <dbReference type="Pfam" id="PF13087"/>
    </source>
</evidence>
<dbReference type="InterPro" id="IPR041679">
    <property type="entry name" value="DNA2/NAM7-like_C"/>
</dbReference>
<feature type="domain" description="DNA2/NAM7 helicase-like C-terminal" evidence="2">
    <location>
        <begin position="86"/>
        <end position="276"/>
    </location>
</feature>
<dbReference type="Gene3D" id="3.40.50.300">
    <property type="entry name" value="P-loop containing nucleotide triphosphate hydrolases"/>
    <property type="match status" value="2"/>
</dbReference>
<dbReference type="InterPro" id="IPR049468">
    <property type="entry name" value="Restrct_endonuc-II-like_dom"/>
</dbReference>
<dbReference type="InterPro" id="IPR011335">
    <property type="entry name" value="Restrct_endonuc-II-like"/>
</dbReference>
<dbReference type="Pfam" id="PF13086">
    <property type="entry name" value="AAA_11"/>
    <property type="match status" value="1"/>
</dbReference>
<evidence type="ECO:0000259" key="3">
    <source>
        <dbReference type="Pfam" id="PF18741"/>
    </source>
</evidence>
<dbReference type="AlphaFoldDB" id="A0A1E3X7Y9"/>
<gene>
    <name evidence="4" type="ORF">SCARUB_03175</name>
</gene>
<dbReference type="PATRIC" id="fig|1872076.5.peg.3771"/>
<dbReference type="PANTHER" id="PTHR10887:SF495">
    <property type="entry name" value="HELICASE SENATAXIN ISOFORM X1-RELATED"/>
    <property type="match status" value="1"/>
</dbReference>
<comment type="caution">
    <text evidence="4">The sequence shown here is derived from an EMBL/GenBank/DDBJ whole genome shotgun (WGS) entry which is preliminary data.</text>
</comment>
<feature type="domain" description="DNA2/NAM7 helicase helicase" evidence="1">
    <location>
        <begin position="14"/>
        <end position="55"/>
    </location>
</feature>
<dbReference type="SUPFAM" id="SSF52980">
    <property type="entry name" value="Restriction endonuclease-like"/>
    <property type="match status" value="1"/>
</dbReference>
<evidence type="ECO:0000259" key="1">
    <source>
        <dbReference type="Pfam" id="PF13086"/>
    </source>
</evidence>
<dbReference type="Gene3D" id="3.40.960.10">
    <property type="entry name" value="VSR Endonuclease"/>
    <property type="match status" value="1"/>
</dbReference>
<evidence type="ECO:0000313" key="5">
    <source>
        <dbReference type="Proteomes" id="UP000094056"/>
    </source>
</evidence>
<dbReference type="Proteomes" id="UP000094056">
    <property type="component" value="Unassembled WGS sequence"/>
</dbReference>
<feature type="domain" description="Restriction endonuclease type II-like" evidence="3">
    <location>
        <begin position="320"/>
        <end position="421"/>
    </location>
</feature>
<dbReference type="InterPro" id="IPR045055">
    <property type="entry name" value="DNA2/NAM7-like"/>
</dbReference>
<dbReference type="Pfam" id="PF13087">
    <property type="entry name" value="AAA_12"/>
    <property type="match status" value="1"/>
</dbReference>
<reference evidence="4 5" key="1">
    <citation type="submission" date="2016-07" db="EMBL/GenBank/DDBJ databases">
        <title>Draft genome of Scalindua rubra, obtained from a brine-seawater interface in the Red Sea, sheds light on salt adaptation in anammox bacteria.</title>
        <authorList>
            <person name="Speth D.R."/>
            <person name="Lagkouvardos I."/>
            <person name="Wang Y."/>
            <person name="Qian P.-Y."/>
            <person name="Dutilh B.E."/>
            <person name="Jetten M.S."/>
        </authorList>
    </citation>
    <scope>NUCLEOTIDE SEQUENCE [LARGE SCALE GENOMIC DNA]</scope>
    <source>
        <strain evidence="4">BSI-1</strain>
    </source>
</reference>
<dbReference type="EMBL" id="MAYW01000099">
    <property type="protein sequence ID" value="ODS31712.1"/>
    <property type="molecule type" value="Genomic_DNA"/>
</dbReference>
<sequence length="438" mass="50526">MSPTAVAQYLKREGTPFDVVIIDEASQMRPEDAISALARAKKAVIVGDTKQLPPTPFFQNETGGYDEEEELDVGDVESILDMSLNRFEQKRKLLWHYRSKNEQLISFSNRYFYDNSLQTFPSPTTKPGIISNYIKTFYKTKINDAEANALLEGLIRFMQNNIRNNENNNGAKSCMVVTMNSDQREHLKDKLRLKSRETPIIKDYESSWSETSEPFEIKSLELVQGDERDVIFISTVFGPNEESGIVKQTFGPINSKTGHRRLNVLFTRAKYNIYLYTSMKANDIQEGPLGRNILKKYLEYAETRRLESGEETGRGFDSEFERWVYGKLFANGYEVVPQVGVGEGKNKYRIDLGVKHPSFGAGYLLGIECDGATYHSSCAARDRDRIRQEILESFGWRIYRIWSTDWFEDPQHEYQKLVEYIDKTVDSYTDFKSRNSNL</sequence>
<dbReference type="InterPro" id="IPR047187">
    <property type="entry name" value="SF1_C_Upf1"/>
</dbReference>
<dbReference type="FunFam" id="3.40.960.10:FF:000002">
    <property type="entry name" value="DNA helicase related protein"/>
    <property type="match status" value="1"/>
</dbReference>
<organism evidence="4 5">
    <name type="scientific">Candidatus Scalindua rubra</name>
    <dbReference type="NCBI Taxonomy" id="1872076"/>
    <lineage>
        <taxon>Bacteria</taxon>
        <taxon>Pseudomonadati</taxon>
        <taxon>Planctomycetota</taxon>
        <taxon>Candidatus Brocadiia</taxon>
        <taxon>Candidatus Brocadiales</taxon>
        <taxon>Candidatus Scalinduaceae</taxon>
        <taxon>Candidatus Scalindua</taxon>
    </lineage>
</organism>
<dbReference type="PANTHER" id="PTHR10887">
    <property type="entry name" value="DNA2/NAM7 HELICASE FAMILY"/>
    <property type="match status" value="1"/>
</dbReference>
<dbReference type="InterPro" id="IPR041677">
    <property type="entry name" value="DNA2/NAM7_AAA_11"/>
</dbReference>
<protein>
    <submittedName>
        <fullName evidence="4">Uncharacterized protein</fullName>
    </submittedName>
</protein>
<proteinExistence type="predicted"/>
<accession>A0A1E3X7Y9</accession>
<dbReference type="Pfam" id="PF18741">
    <property type="entry name" value="MTES_1575"/>
    <property type="match status" value="1"/>
</dbReference>
<dbReference type="SUPFAM" id="SSF52540">
    <property type="entry name" value="P-loop containing nucleoside triphosphate hydrolases"/>
    <property type="match status" value="1"/>
</dbReference>
<dbReference type="GO" id="GO:0004386">
    <property type="term" value="F:helicase activity"/>
    <property type="evidence" value="ECO:0007669"/>
    <property type="project" value="InterPro"/>
</dbReference>